<gene>
    <name evidence="2" type="ORF">TREES_T100020362</name>
</gene>
<proteinExistence type="predicted"/>
<dbReference type="InterPro" id="IPR034754">
    <property type="entry name" value="GEMIN8"/>
</dbReference>
<accession>L9L1V8</accession>
<reference evidence="3" key="2">
    <citation type="journal article" date="2013" name="Nat. Commun.">
        <title>Genome of the Chinese tree shrew.</title>
        <authorList>
            <person name="Fan Y."/>
            <person name="Huang Z.Y."/>
            <person name="Cao C.C."/>
            <person name="Chen C.S."/>
            <person name="Chen Y.X."/>
            <person name="Fan D.D."/>
            <person name="He J."/>
            <person name="Hou H.L."/>
            <person name="Hu L."/>
            <person name="Hu X.T."/>
            <person name="Jiang X.T."/>
            <person name="Lai R."/>
            <person name="Lang Y.S."/>
            <person name="Liang B."/>
            <person name="Liao S.G."/>
            <person name="Mu D."/>
            <person name="Ma Y.Y."/>
            <person name="Niu Y.Y."/>
            <person name="Sun X.Q."/>
            <person name="Xia J.Q."/>
            <person name="Xiao J."/>
            <person name="Xiong Z.Q."/>
            <person name="Xu L."/>
            <person name="Yang L."/>
            <person name="Zhang Y."/>
            <person name="Zhao W."/>
            <person name="Zhao X.D."/>
            <person name="Zheng Y.T."/>
            <person name="Zhou J.M."/>
            <person name="Zhu Y.B."/>
            <person name="Zhang G.J."/>
            <person name="Wang J."/>
            <person name="Yao Y.G."/>
        </authorList>
    </citation>
    <scope>NUCLEOTIDE SEQUENCE [LARGE SCALE GENOMIC DNA]</scope>
</reference>
<dbReference type="Pfam" id="PF15348">
    <property type="entry name" value="GEMIN8"/>
    <property type="match status" value="1"/>
</dbReference>
<feature type="compositionally biased region" description="Acidic residues" evidence="1">
    <location>
        <begin position="54"/>
        <end position="66"/>
    </location>
</feature>
<evidence type="ECO:0000313" key="2">
    <source>
        <dbReference type="EMBL" id="ELW69011.1"/>
    </source>
</evidence>
<dbReference type="PANTHER" id="PTHR16238">
    <property type="entry name" value="GEM-ASSOCIATED PROTEIN 8"/>
    <property type="match status" value="1"/>
</dbReference>
<protein>
    <submittedName>
        <fullName evidence="2">Gem-associated protein 8</fullName>
    </submittedName>
</protein>
<dbReference type="Proteomes" id="UP000011518">
    <property type="component" value="Unassembled WGS sequence"/>
</dbReference>
<dbReference type="GO" id="GO:0032797">
    <property type="term" value="C:SMN complex"/>
    <property type="evidence" value="ECO:0007669"/>
    <property type="project" value="InterPro"/>
</dbReference>
<dbReference type="InParanoid" id="L9L1V8"/>
<evidence type="ECO:0000313" key="3">
    <source>
        <dbReference type="Proteomes" id="UP000011518"/>
    </source>
</evidence>
<dbReference type="AlphaFoldDB" id="L9L1V8"/>
<keyword evidence="3" id="KW-1185">Reference proteome</keyword>
<reference evidence="3" key="1">
    <citation type="submission" date="2012-07" db="EMBL/GenBank/DDBJ databases">
        <title>Genome of the Chinese tree shrew, a rising model animal genetically related to primates.</title>
        <authorList>
            <person name="Zhang G."/>
            <person name="Fan Y."/>
            <person name="Yao Y."/>
            <person name="Huang Z."/>
        </authorList>
    </citation>
    <scope>NUCLEOTIDE SEQUENCE [LARGE SCALE GENOMIC DNA]</scope>
</reference>
<feature type="region of interest" description="Disordered" evidence="1">
    <location>
        <begin position="45"/>
        <end position="66"/>
    </location>
</feature>
<name>L9L1V8_TUPCH</name>
<dbReference type="EMBL" id="KB320549">
    <property type="protein sequence ID" value="ELW69011.1"/>
    <property type="molecule type" value="Genomic_DNA"/>
</dbReference>
<dbReference type="GO" id="GO:0000387">
    <property type="term" value="P:spliceosomal snRNP assembly"/>
    <property type="evidence" value="ECO:0007669"/>
    <property type="project" value="InterPro"/>
</dbReference>
<sequence>MAWMRSHHIAYRKAVESYFSSPCFLAFRRSGQHAYDSSRIQASTVEDQALSKEEEAESETDDEVEYDLSNTEITEEFRQYFAETERHREERQRRSSWRLCAWRTM</sequence>
<organism evidence="2 3">
    <name type="scientific">Tupaia chinensis</name>
    <name type="common">Chinese tree shrew</name>
    <name type="synonym">Tupaia belangeri chinensis</name>
    <dbReference type="NCBI Taxonomy" id="246437"/>
    <lineage>
        <taxon>Eukaryota</taxon>
        <taxon>Metazoa</taxon>
        <taxon>Chordata</taxon>
        <taxon>Craniata</taxon>
        <taxon>Vertebrata</taxon>
        <taxon>Euteleostomi</taxon>
        <taxon>Mammalia</taxon>
        <taxon>Eutheria</taxon>
        <taxon>Euarchontoglires</taxon>
        <taxon>Scandentia</taxon>
        <taxon>Tupaiidae</taxon>
        <taxon>Tupaia</taxon>
    </lineage>
</organism>
<evidence type="ECO:0000256" key="1">
    <source>
        <dbReference type="SAM" id="MobiDB-lite"/>
    </source>
</evidence>
<dbReference type="PANTHER" id="PTHR16238:SF7">
    <property type="entry name" value="GEM-ASSOCIATED PROTEIN 8"/>
    <property type="match status" value="1"/>
</dbReference>